<keyword evidence="1" id="KW-0812">Transmembrane</keyword>
<dbReference type="RefSeq" id="WP_062522462.1">
    <property type="nucleotide sequence ID" value="NZ_CP048429.1"/>
</dbReference>
<sequence>MRGKSTSDFGRIRLLSQMRGKNTFDFGGIGQLSQMRGKSASDFGGIGLLSQMRGKNTSDSGGIRLLSQMRGKNTSDPARSGQAENDGFVPWLFQYFGVHICMLCFFQHSFSSIVLMISFLTRNTKHQTLQKPDTTIRPNSKGRIVDNSWVFN</sequence>
<comment type="caution">
    <text evidence="2">The sequence shown here is derived from an EMBL/GenBank/DDBJ whole genome shotgun (WGS) entry which is preliminary data.</text>
</comment>
<name>A0ABR5SWZ0_9BACL</name>
<proteinExistence type="predicted"/>
<keyword evidence="3" id="KW-1185">Reference proteome</keyword>
<gene>
    <name evidence="2" type="ORF">AML91_10075</name>
</gene>
<dbReference type="Proteomes" id="UP000070252">
    <property type="component" value="Unassembled WGS sequence"/>
</dbReference>
<accession>A0ABR5SWZ0</accession>
<evidence type="ECO:0000313" key="2">
    <source>
        <dbReference type="EMBL" id="KWX76511.1"/>
    </source>
</evidence>
<keyword evidence="1" id="KW-1133">Transmembrane helix</keyword>
<dbReference type="EMBL" id="LIPY01000106">
    <property type="protein sequence ID" value="KWX76511.1"/>
    <property type="molecule type" value="Genomic_DNA"/>
</dbReference>
<keyword evidence="1" id="KW-0472">Membrane</keyword>
<reference evidence="2 3" key="1">
    <citation type="submission" date="2015-08" db="EMBL/GenBank/DDBJ databases">
        <title>Genome of Paenibacillus jilunlii.</title>
        <authorList>
            <person name="Sant'Anna F.H."/>
            <person name="Ambrosini A."/>
            <person name="Souza R."/>
            <person name="Bach E."/>
            <person name="Fernandes G."/>
            <person name="Balsanelli E."/>
            <person name="Baura V.A."/>
            <person name="Pedrosa F.O."/>
            <person name="Souza E.M."/>
            <person name="Passaglia L."/>
        </authorList>
    </citation>
    <scope>NUCLEOTIDE SEQUENCE [LARGE SCALE GENOMIC DNA]</scope>
    <source>
        <strain evidence="2 3">DSM 23019</strain>
    </source>
</reference>
<organism evidence="2 3">
    <name type="scientific">Paenibacillus jilunlii</name>
    <dbReference type="NCBI Taxonomy" id="682956"/>
    <lineage>
        <taxon>Bacteria</taxon>
        <taxon>Bacillati</taxon>
        <taxon>Bacillota</taxon>
        <taxon>Bacilli</taxon>
        <taxon>Bacillales</taxon>
        <taxon>Paenibacillaceae</taxon>
        <taxon>Paenibacillus</taxon>
    </lineage>
</organism>
<evidence type="ECO:0000313" key="3">
    <source>
        <dbReference type="Proteomes" id="UP000070252"/>
    </source>
</evidence>
<feature type="transmembrane region" description="Helical" evidence="1">
    <location>
        <begin position="96"/>
        <end position="121"/>
    </location>
</feature>
<evidence type="ECO:0000256" key="1">
    <source>
        <dbReference type="SAM" id="Phobius"/>
    </source>
</evidence>
<protein>
    <submittedName>
        <fullName evidence="2">Uncharacterized protein</fullName>
    </submittedName>
</protein>